<evidence type="ECO:0000313" key="4">
    <source>
        <dbReference type="Proteomes" id="UP000294558"/>
    </source>
</evidence>
<dbReference type="InterPro" id="IPR011251">
    <property type="entry name" value="Luciferase-like_dom"/>
</dbReference>
<dbReference type="GO" id="GO:0016705">
    <property type="term" value="F:oxidoreductase activity, acting on paired donors, with incorporation or reduction of molecular oxygen"/>
    <property type="evidence" value="ECO:0007669"/>
    <property type="project" value="InterPro"/>
</dbReference>
<proteinExistence type="predicted"/>
<comment type="caution">
    <text evidence="3">The sequence shown here is derived from an EMBL/GenBank/DDBJ whole genome shotgun (WGS) entry which is preliminary data.</text>
</comment>
<dbReference type="EMBL" id="SOAU01000001">
    <property type="protein sequence ID" value="TDT17077.1"/>
    <property type="molecule type" value="Genomic_DNA"/>
</dbReference>
<evidence type="ECO:0000256" key="1">
    <source>
        <dbReference type="ARBA" id="ARBA00023002"/>
    </source>
</evidence>
<keyword evidence="3" id="KW-0503">Monooxygenase</keyword>
<dbReference type="InterPro" id="IPR050564">
    <property type="entry name" value="F420-G6PD/mer"/>
</dbReference>
<dbReference type="InterPro" id="IPR036661">
    <property type="entry name" value="Luciferase-like_sf"/>
</dbReference>
<dbReference type="Proteomes" id="UP000294558">
    <property type="component" value="Unassembled WGS sequence"/>
</dbReference>
<dbReference type="AlphaFoldDB" id="A0A4R7I0L6"/>
<protein>
    <submittedName>
        <fullName evidence="3">Alkanesulfonate monooxygenase SsuD/methylene tetrahydromethanopterin reductase-like flavin-dependent oxidoreductase (Luciferase family)</fullName>
    </submittedName>
</protein>
<keyword evidence="1" id="KW-0560">Oxidoreductase</keyword>
<dbReference type="Pfam" id="PF00296">
    <property type="entry name" value="Bac_luciferase"/>
    <property type="match status" value="1"/>
</dbReference>
<dbReference type="PANTHER" id="PTHR43244">
    <property type="match status" value="1"/>
</dbReference>
<dbReference type="PANTHER" id="PTHR43244:SF1">
    <property type="entry name" value="5,10-METHYLENETETRAHYDROMETHANOPTERIN REDUCTASE"/>
    <property type="match status" value="1"/>
</dbReference>
<evidence type="ECO:0000313" key="3">
    <source>
        <dbReference type="EMBL" id="TDT17077.1"/>
    </source>
</evidence>
<feature type="domain" description="Luciferase-like" evidence="2">
    <location>
        <begin position="18"/>
        <end position="196"/>
    </location>
</feature>
<name>A0A4R7I0L6_9ACTN</name>
<keyword evidence="4" id="KW-1185">Reference proteome</keyword>
<gene>
    <name evidence="3" type="ORF">BDK89_2681</name>
</gene>
<reference evidence="3 4" key="1">
    <citation type="submission" date="2019-03" db="EMBL/GenBank/DDBJ databases">
        <title>Sequencing the genomes of 1000 actinobacteria strains.</title>
        <authorList>
            <person name="Klenk H.-P."/>
        </authorList>
    </citation>
    <scope>NUCLEOTIDE SEQUENCE [LARGE SCALE GENOMIC DNA]</scope>
    <source>
        <strain evidence="3 4">DSM 18936</strain>
    </source>
</reference>
<dbReference type="Gene3D" id="3.20.20.30">
    <property type="entry name" value="Luciferase-like domain"/>
    <property type="match status" value="1"/>
</dbReference>
<dbReference type="GO" id="GO:0004497">
    <property type="term" value="F:monooxygenase activity"/>
    <property type="evidence" value="ECO:0007669"/>
    <property type="project" value="UniProtKB-KW"/>
</dbReference>
<dbReference type="SUPFAM" id="SSF51679">
    <property type="entry name" value="Bacterial luciferase-like"/>
    <property type="match status" value="1"/>
</dbReference>
<sequence>MRSMSLSRLGLLLPPVGPWRAEARGYRWAEEVGYDVVYTADHLTHPTYPGLWLGEAFTTLTAAAAITDRVLLGTLVASSTFRTPVSLARVAMTVNDVSAGRLVLGVGMGAPFCAEADRGVAEPVGEMSKRYADVVRGFRAVLDGATEWQGDTMAFAGLQTTSGPDGVGSPELLLAGHGPRSLALAAAHADTWNTYGGPGTRDLDGDDFWPLLERQVAGCEEACLRQGRDPKNVRRSVLLGFGRVSPTTSVDAYLAAVEHAAALGFDELIVYGAPWTDGDPPDLAVHEQALAQLR</sequence>
<evidence type="ECO:0000259" key="2">
    <source>
        <dbReference type="Pfam" id="PF00296"/>
    </source>
</evidence>
<accession>A0A4R7I0L6</accession>
<organism evidence="3 4">
    <name type="scientific">Ilumatobacter fluminis</name>
    <dbReference type="NCBI Taxonomy" id="467091"/>
    <lineage>
        <taxon>Bacteria</taxon>
        <taxon>Bacillati</taxon>
        <taxon>Actinomycetota</taxon>
        <taxon>Acidimicrobiia</taxon>
        <taxon>Acidimicrobiales</taxon>
        <taxon>Ilumatobacteraceae</taxon>
        <taxon>Ilumatobacter</taxon>
    </lineage>
</organism>